<gene>
    <name evidence="1" type="ORF">MM415B04365_0012</name>
</gene>
<dbReference type="AlphaFoldDB" id="A0A6M3LHG9"/>
<dbReference type="EMBL" id="MT143122">
    <property type="protein sequence ID" value="QJA93102.1"/>
    <property type="molecule type" value="Genomic_DNA"/>
</dbReference>
<proteinExistence type="predicted"/>
<protein>
    <submittedName>
        <fullName evidence="1">Uncharacterized protein</fullName>
    </submittedName>
</protein>
<reference evidence="1" key="1">
    <citation type="submission" date="2020-03" db="EMBL/GenBank/DDBJ databases">
        <title>The deep terrestrial virosphere.</title>
        <authorList>
            <person name="Holmfeldt K."/>
            <person name="Nilsson E."/>
            <person name="Simone D."/>
            <person name="Lopez-Fernandez M."/>
            <person name="Wu X."/>
            <person name="de Brujin I."/>
            <person name="Lundin D."/>
            <person name="Andersson A."/>
            <person name="Bertilsson S."/>
            <person name="Dopson M."/>
        </authorList>
    </citation>
    <scope>NUCLEOTIDE SEQUENCE</scope>
    <source>
        <strain evidence="1">MM415B04365</strain>
    </source>
</reference>
<organism evidence="1">
    <name type="scientific">viral metagenome</name>
    <dbReference type="NCBI Taxonomy" id="1070528"/>
    <lineage>
        <taxon>unclassified sequences</taxon>
        <taxon>metagenomes</taxon>
        <taxon>organismal metagenomes</taxon>
    </lineage>
</organism>
<sequence>MKRFVIKKVEDKWEFMEFNGWKLVNSQEFRLVRDCYRELNQVTKPIENKVYSIEVREVK</sequence>
<name>A0A6M3LHG9_9ZZZZ</name>
<accession>A0A6M3LHG9</accession>
<evidence type="ECO:0000313" key="1">
    <source>
        <dbReference type="EMBL" id="QJA93102.1"/>
    </source>
</evidence>